<dbReference type="FunFam" id="3.40.50.300:FF:000225">
    <property type="entry name" value="Thymidylate kinase"/>
    <property type="match status" value="1"/>
</dbReference>
<dbReference type="CDD" id="cd01672">
    <property type="entry name" value="TMPK"/>
    <property type="match status" value="1"/>
</dbReference>
<reference evidence="11" key="1">
    <citation type="submission" date="2016-10" db="EMBL/GenBank/DDBJ databases">
        <title>Sequence of Gallionella enrichment culture.</title>
        <authorList>
            <person name="Poehlein A."/>
            <person name="Muehling M."/>
            <person name="Daniel R."/>
        </authorList>
    </citation>
    <scope>NUCLEOTIDE SEQUENCE</scope>
</reference>
<keyword evidence="3 11" id="KW-0808">Transferase</keyword>
<gene>
    <name evidence="11" type="primary">tmk_2</name>
    <name evidence="11" type="ORF">GALL_41530</name>
</gene>
<dbReference type="GO" id="GO:0006235">
    <property type="term" value="P:dTTP biosynthetic process"/>
    <property type="evidence" value="ECO:0007669"/>
    <property type="project" value="TreeGrafter"/>
</dbReference>
<dbReference type="EMBL" id="MLJW01000010">
    <property type="protein sequence ID" value="OIR15035.1"/>
    <property type="molecule type" value="Genomic_DNA"/>
</dbReference>
<feature type="compositionally biased region" description="Basic residues" evidence="9">
    <location>
        <begin position="255"/>
        <end position="272"/>
    </location>
</feature>
<evidence type="ECO:0000313" key="11">
    <source>
        <dbReference type="EMBL" id="OIR15035.1"/>
    </source>
</evidence>
<feature type="region of interest" description="Disordered" evidence="9">
    <location>
        <begin position="252"/>
        <end position="272"/>
    </location>
</feature>
<proteinExistence type="inferred from homology"/>
<dbReference type="GO" id="GO:0006233">
    <property type="term" value="P:dTDP biosynthetic process"/>
    <property type="evidence" value="ECO:0007669"/>
    <property type="project" value="InterPro"/>
</dbReference>
<evidence type="ECO:0000256" key="6">
    <source>
        <dbReference type="ARBA" id="ARBA00022777"/>
    </source>
</evidence>
<dbReference type="InterPro" id="IPR018095">
    <property type="entry name" value="Thymidylate_kin_CS"/>
</dbReference>
<dbReference type="InterPro" id="IPR039430">
    <property type="entry name" value="Thymidylate_kin-like_dom"/>
</dbReference>
<name>A0A1J5T4H4_9ZZZZ</name>
<protein>
    <recommendedName>
        <fullName evidence="2">dTMP kinase</fullName>
        <ecNumber evidence="2">2.7.4.9</ecNumber>
    </recommendedName>
</protein>
<dbReference type="SUPFAM" id="SSF52540">
    <property type="entry name" value="P-loop containing nucleoside triphosphate hydrolases"/>
    <property type="match status" value="1"/>
</dbReference>
<keyword evidence="6 11" id="KW-0418">Kinase</keyword>
<dbReference type="PANTHER" id="PTHR10344:SF4">
    <property type="entry name" value="UMP-CMP KINASE 2, MITOCHONDRIAL"/>
    <property type="match status" value="1"/>
</dbReference>
<evidence type="ECO:0000256" key="8">
    <source>
        <dbReference type="ARBA" id="ARBA00048743"/>
    </source>
</evidence>
<feature type="domain" description="Thymidylate kinase-like" evidence="10">
    <location>
        <begin position="42"/>
        <end position="234"/>
    </location>
</feature>
<dbReference type="GO" id="GO:0006227">
    <property type="term" value="P:dUDP biosynthetic process"/>
    <property type="evidence" value="ECO:0007669"/>
    <property type="project" value="TreeGrafter"/>
</dbReference>
<evidence type="ECO:0000256" key="9">
    <source>
        <dbReference type="SAM" id="MobiDB-lite"/>
    </source>
</evidence>
<dbReference type="AlphaFoldDB" id="A0A1J5T4H4"/>
<comment type="catalytic activity">
    <reaction evidence="8">
        <text>dTMP + ATP = dTDP + ADP</text>
        <dbReference type="Rhea" id="RHEA:13517"/>
        <dbReference type="ChEBI" id="CHEBI:30616"/>
        <dbReference type="ChEBI" id="CHEBI:58369"/>
        <dbReference type="ChEBI" id="CHEBI:63528"/>
        <dbReference type="ChEBI" id="CHEBI:456216"/>
        <dbReference type="EC" id="2.7.4.9"/>
    </reaction>
</comment>
<evidence type="ECO:0000256" key="7">
    <source>
        <dbReference type="ARBA" id="ARBA00022840"/>
    </source>
</evidence>
<accession>A0A1J5T4H4</accession>
<dbReference type="NCBIfam" id="TIGR00041">
    <property type="entry name" value="DTMP_kinase"/>
    <property type="match status" value="1"/>
</dbReference>
<evidence type="ECO:0000256" key="2">
    <source>
        <dbReference type="ARBA" id="ARBA00012980"/>
    </source>
</evidence>
<dbReference type="GO" id="GO:0005524">
    <property type="term" value="F:ATP binding"/>
    <property type="evidence" value="ECO:0007669"/>
    <property type="project" value="UniProtKB-KW"/>
</dbReference>
<evidence type="ECO:0000256" key="4">
    <source>
        <dbReference type="ARBA" id="ARBA00022727"/>
    </source>
</evidence>
<dbReference type="GO" id="GO:0005829">
    <property type="term" value="C:cytosol"/>
    <property type="evidence" value="ECO:0007669"/>
    <property type="project" value="TreeGrafter"/>
</dbReference>
<evidence type="ECO:0000256" key="3">
    <source>
        <dbReference type="ARBA" id="ARBA00022679"/>
    </source>
</evidence>
<keyword evidence="7" id="KW-0067">ATP-binding</keyword>
<dbReference type="InterPro" id="IPR018094">
    <property type="entry name" value="Thymidylate_kinase"/>
</dbReference>
<dbReference type="InterPro" id="IPR027417">
    <property type="entry name" value="P-loop_NTPase"/>
</dbReference>
<keyword evidence="5" id="KW-0547">Nucleotide-binding</keyword>
<keyword evidence="4" id="KW-0545">Nucleotide biosynthesis</keyword>
<dbReference type="GO" id="GO:0004798">
    <property type="term" value="F:dTMP kinase activity"/>
    <property type="evidence" value="ECO:0007669"/>
    <property type="project" value="UniProtKB-EC"/>
</dbReference>
<dbReference type="Gene3D" id="3.40.50.300">
    <property type="entry name" value="P-loop containing nucleotide triphosphate hydrolases"/>
    <property type="match status" value="1"/>
</dbReference>
<dbReference type="PROSITE" id="PS01331">
    <property type="entry name" value="THYMIDYLATE_KINASE"/>
    <property type="match status" value="1"/>
</dbReference>
<dbReference type="EC" id="2.7.4.9" evidence="2"/>
<dbReference type="PANTHER" id="PTHR10344">
    <property type="entry name" value="THYMIDYLATE KINASE"/>
    <property type="match status" value="1"/>
</dbReference>
<evidence type="ECO:0000256" key="5">
    <source>
        <dbReference type="ARBA" id="ARBA00022741"/>
    </source>
</evidence>
<dbReference type="HAMAP" id="MF_00165">
    <property type="entry name" value="Thymidylate_kinase"/>
    <property type="match status" value="1"/>
</dbReference>
<evidence type="ECO:0000259" key="10">
    <source>
        <dbReference type="Pfam" id="PF02223"/>
    </source>
</evidence>
<organism evidence="11">
    <name type="scientific">mine drainage metagenome</name>
    <dbReference type="NCBI Taxonomy" id="410659"/>
    <lineage>
        <taxon>unclassified sequences</taxon>
        <taxon>metagenomes</taxon>
        <taxon>ecological metagenomes</taxon>
    </lineage>
</organism>
<dbReference type="Pfam" id="PF02223">
    <property type="entry name" value="Thymidylate_kin"/>
    <property type="match status" value="1"/>
</dbReference>
<sequence>MCFDNTSGKSVQLEIGLADRRAFCHDHPMPLKSKPMGRLISFEGSEGSGKSTQIEHLADHLGKLGYDVITVREPGGTELGEQIRGIIVHNSKGDEMCPETELLLFAAARAQLVREVIAPALMRGVIVLSDRFLDSSTVYQGIGRNLALGPVNHINRFAVGNVMPDLTIVLDVPTDVSLKRIRQRASDLPDRMERENIEFYNKVREGYLFLAKQLPERLVVIDGRKSEAEIQRQIRKLLADRLDHTRLPGVTKSVAKPKRKAAAKGGRAKARA</sequence>
<comment type="caution">
    <text evidence="11">The sequence shown here is derived from an EMBL/GenBank/DDBJ whole genome shotgun (WGS) entry which is preliminary data.</text>
</comment>
<evidence type="ECO:0000256" key="1">
    <source>
        <dbReference type="ARBA" id="ARBA00009776"/>
    </source>
</evidence>
<comment type="similarity">
    <text evidence="1">Belongs to the thymidylate kinase family.</text>
</comment>